<accession>A0ABP0TMD7</accession>
<name>A0ABP0TMD7_9BRYO</name>
<evidence type="ECO:0000256" key="1">
    <source>
        <dbReference type="ARBA" id="ARBA00001947"/>
    </source>
</evidence>
<dbReference type="NCBIfam" id="TIGR01880">
    <property type="entry name" value="Ac-peptdase-euk"/>
    <property type="match status" value="1"/>
</dbReference>
<keyword evidence="4" id="KW-0963">Cytoplasm</keyword>
<dbReference type="SUPFAM" id="SSF55031">
    <property type="entry name" value="Bacterial exopeptidase dimerisation domain"/>
    <property type="match status" value="1"/>
</dbReference>
<evidence type="ECO:0000256" key="6">
    <source>
        <dbReference type="ARBA" id="ARBA00022801"/>
    </source>
</evidence>
<evidence type="ECO:0000256" key="8">
    <source>
        <dbReference type="ARBA" id="ARBA00029656"/>
    </source>
</evidence>
<dbReference type="PROSITE" id="PS00758">
    <property type="entry name" value="ARGE_DAPE_CPG2_1"/>
    <property type="match status" value="1"/>
</dbReference>
<dbReference type="InterPro" id="IPR001261">
    <property type="entry name" value="ArgE/DapE_CS"/>
</dbReference>
<dbReference type="PANTHER" id="PTHR45892">
    <property type="entry name" value="AMINOACYLASE-1"/>
    <property type="match status" value="1"/>
</dbReference>
<dbReference type="PANTHER" id="PTHR45892:SF1">
    <property type="entry name" value="AMINOACYLASE-1"/>
    <property type="match status" value="1"/>
</dbReference>
<dbReference type="EMBL" id="OZ019904">
    <property type="protein sequence ID" value="CAK9199763.1"/>
    <property type="molecule type" value="Genomic_DNA"/>
</dbReference>
<keyword evidence="7" id="KW-0862">Zinc</keyword>
<dbReference type="InterPro" id="IPR002933">
    <property type="entry name" value="Peptidase_M20"/>
</dbReference>
<dbReference type="InterPro" id="IPR036264">
    <property type="entry name" value="Bact_exopeptidase_dim_dom"/>
</dbReference>
<dbReference type="PIRSF" id="PIRSF036696">
    <property type="entry name" value="ACY-1"/>
    <property type="match status" value="1"/>
</dbReference>
<dbReference type="Gene3D" id="3.40.630.10">
    <property type="entry name" value="Zn peptidases"/>
    <property type="match status" value="1"/>
</dbReference>
<dbReference type="InterPro" id="IPR052083">
    <property type="entry name" value="Aminoacylase-1_M20A"/>
</dbReference>
<protein>
    <recommendedName>
        <fullName evidence="3">N-acyl-aliphatic-L-amino acid amidohydrolase</fullName>
        <ecNumber evidence="3">3.5.1.14</ecNumber>
    </recommendedName>
    <alternativeName>
        <fullName evidence="8">N-acyl-L-amino-acid amidohydrolase</fullName>
    </alternativeName>
</protein>
<comment type="cofactor">
    <cofactor evidence="1">
        <name>Zn(2+)</name>
        <dbReference type="ChEBI" id="CHEBI:29105"/>
    </cofactor>
</comment>
<keyword evidence="6" id="KW-0378">Hydrolase</keyword>
<proteinExistence type="predicted"/>
<dbReference type="InterPro" id="IPR010159">
    <property type="entry name" value="N-acyl_aa_amidohydrolase"/>
</dbReference>
<dbReference type="Pfam" id="PF01546">
    <property type="entry name" value="Peptidase_M20"/>
    <property type="match status" value="1"/>
</dbReference>
<dbReference type="PROSITE" id="PS00759">
    <property type="entry name" value="ARGE_DAPE_CPG2_2"/>
    <property type="match status" value="1"/>
</dbReference>
<gene>
    <name evidence="9" type="ORF">CSSPTR1EN2_LOCUS5099</name>
</gene>
<evidence type="ECO:0000313" key="9">
    <source>
        <dbReference type="EMBL" id="CAK9199763.1"/>
    </source>
</evidence>
<dbReference type="Gene3D" id="1.10.150.900">
    <property type="match status" value="1"/>
</dbReference>
<evidence type="ECO:0000256" key="5">
    <source>
        <dbReference type="ARBA" id="ARBA00022723"/>
    </source>
</evidence>
<dbReference type="SUPFAM" id="SSF53187">
    <property type="entry name" value="Zn-dependent exopeptidases"/>
    <property type="match status" value="1"/>
</dbReference>
<dbReference type="Proteomes" id="UP001497512">
    <property type="component" value="Chromosome 12"/>
</dbReference>
<reference evidence="9" key="1">
    <citation type="submission" date="2024-02" db="EMBL/GenBank/DDBJ databases">
        <authorList>
            <consortium name="ELIXIR-Norway"/>
            <consortium name="Elixir Norway"/>
        </authorList>
    </citation>
    <scope>NUCLEOTIDE SEQUENCE</scope>
</reference>
<keyword evidence="10" id="KW-1185">Reference proteome</keyword>
<organism evidence="9 10">
    <name type="scientific">Sphagnum troendelagicum</name>
    <dbReference type="NCBI Taxonomy" id="128251"/>
    <lineage>
        <taxon>Eukaryota</taxon>
        <taxon>Viridiplantae</taxon>
        <taxon>Streptophyta</taxon>
        <taxon>Embryophyta</taxon>
        <taxon>Bryophyta</taxon>
        <taxon>Sphagnophytina</taxon>
        <taxon>Sphagnopsida</taxon>
        <taxon>Sphagnales</taxon>
        <taxon>Sphagnaceae</taxon>
        <taxon>Sphagnum</taxon>
    </lineage>
</organism>
<evidence type="ECO:0000256" key="3">
    <source>
        <dbReference type="ARBA" id="ARBA00011913"/>
    </source>
</evidence>
<dbReference type="EC" id="3.5.1.14" evidence="3"/>
<evidence type="ECO:0000313" key="10">
    <source>
        <dbReference type="Proteomes" id="UP001497512"/>
    </source>
</evidence>
<evidence type="ECO:0000256" key="2">
    <source>
        <dbReference type="ARBA" id="ARBA00004496"/>
    </source>
</evidence>
<dbReference type="Gene3D" id="3.30.70.360">
    <property type="match status" value="1"/>
</dbReference>
<comment type="subcellular location">
    <subcellularLocation>
        <location evidence="2">Cytoplasm</location>
    </subcellularLocation>
</comment>
<evidence type="ECO:0000256" key="7">
    <source>
        <dbReference type="ARBA" id="ARBA00022833"/>
    </source>
</evidence>
<evidence type="ECO:0000256" key="4">
    <source>
        <dbReference type="ARBA" id="ARBA00022490"/>
    </source>
</evidence>
<sequence>MTVSTARCKNIMESCFELYGMNRMGRMVTTIRSLFFLLLLLLLFFCVTLAALLPIAAAAEHDAVVKRLQEYLRIQTVHPDPEYRLVSDFLLSQATSVGLEARSWEFVKEKPVILLSWNGTHPSLPSLLLNSHTDVVPAQKEKWIYHPFSATQDAEGNIYGRGSQDTKSLGMQYLEAIHNLKAQGFKPARSIHVSFVPDEEIGGKDGMGAFVTSREFQALNVGIAMDEGLASSEDSYNIYFQERSAWKLIIKATGAPGHGSKMCDNSAFQNLITSLQTIYSFRESQIELLRSAARLEGEIISINNVYLKAGTPTPTGFVMNLQPSEAEAGFDIRVPPSADLGDLWRRIREEWAPASCNLTYKFTQSDPQDKGLSTQGTSRDDLQPWWALLKEAVYKANRTLGDLVIRPSATDARYLRNMGIPAFCFSPMANTPSLLHDHNEFLNVAEYIKGIAVYEEIVRAFASYADPVDFNQPVHCDH</sequence>
<keyword evidence="5" id="KW-0479">Metal-binding</keyword>